<organism evidence="7 8">
    <name type="scientific">Nocardia bovistercoris</name>
    <dbReference type="NCBI Taxonomy" id="2785916"/>
    <lineage>
        <taxon>Bacteria</taxon>
        <taxon>Bacillati</taxon>
        <taxon>Actinomycetota</taxon>
        <taxon>Actinomycetes</taxon>
        <taxon>Mycobacteriales</taxon>
        <taxon>Nocardiaceae</taxon>
        <taxon>Nocardia</taxon>
    </lineage>
</organism>
<dbReference type="Proteomes" id="UP000655751">
    <property type="component" value="Unassembled WGS sequence"/>
</dbReference>
<dbReference type="EMBL" id="JADMLG010000003">
    <property type="protein sequence ID" value="MBH0776722.1"/>
    <property type="molecule type" value="Genomic_DNA"/>
</dbReference>
<dbReference type="InterPro" id="IPR036188">
    <property type="entry name" value="FAD/NAD-bd_sf"/>
</dbReference>
<keyword evidence="2" id="KW-0285">Flavoprotein</keyword>
<keyword evidence="4" id="KW-0560">Oxidoreductase</keyword>
<accession>A0A931N2G9</accession>
<dbReference type="SUPFAM" id="SSF51905">
    <property type="entry name" value="FAD/NAD(P)-binding domain"/>
    <property type="match status" value="1"/>
</dbReference>
<gene>
    <name evidence="7" type="ORF">IT779_10545</name>
</gene>
<evidence type="ECO:0000313" key="8">
    <source>
        <dbReference type="Proteomes" id="UP000655751"/>
    </source>
</evidence>
<dbReference type="Pfam" id="PF14759">
    <property type="entry name" value="Reductase_C"/>
    <property type="match status" value="1"/>
</dbReference>
<dbReference type="GO" id="GO:0016651">
    <property type="term" value="F:oxidoreductase activity, acting on NAD(P)H"/>
    <property type="evidence" value="ECO:0007669"/>
    <property type="project" value="TreeGrafter"/>
</dbReference>
<dbReference type="SUPFAM" id="SSF55424">
    <property type="entry name" value="FAD/NAD-linked reductases, dimerisation (C-terminal) domain"/>
    <property type="match status" value="1"/>
</dbReference>
<dbReference type="InterPro" id="IPR023753">
    <property type="entry name" value="FAD/NAD-binding_dom"/>
</dbReference>
<comment type="caution">
    <text evidence="7">The sequence shown here is derived from an EMBL/GenBank/DDBJ whole genome shotgun (WGS) entry which is preliminary data.</text>
</comment>
<dbReference type="Gene3D" id="3.30.390.30">
    <property type="match status" value="1"/>
</dbReference>
<feature type="domain" description="FAD/NAD(P)-binding" evidence="5">
    <location>
        <begin position="5"/>
        <end position="304"/>
    </location>
</feature>
<evidence type="ECO:0000259" key="5">
    <source>
        <dbReference type="Pfam" id="PF07992"/>
    </source>
</evidence>
<keyword evidence="3" id="KW-0274">FAD</keyword>
<name>A0A931N2G9_9NOCA</name>
<proteinExistence type="predicted"/>
<protein>
    <submittedName>
        <fullName evidence="7">FAD-dependent oxidoreductase</fullName>
    </submittedName>
</protein>
<comment type="cofactor">
    <cofactor evidence="1">
        <name>FAD</name>
        <dbReference type="ChEBI" id="CHEBI:57692"/>
    </cofactor>
</comment>
<dbReference type="InterPro" id="IPR028202">
    <property type="entry name" value="Reductase_C"/>
</dbReference>
<dbReference type="PRINTS" id="PR00411">
    <property type="entry name" value="PNDRDTASEI"/>
</dbReference>
<evidence type="ECO:0000256" key="3">
    <source>
        <dbReference type="ARBA" id="ARBA00022827"/>
    </source>
</evidence>
<evidence type="ECO:0000256" key="4">
    <source>
        <dbReference type="ARBA" id="ARBA00023002"/>
    </source>
</evidence>
<sequence>MTIDDMVVVGAGLAGLRAAEAARKTGFAGSITMIGAEPHLPYDRPPLSKAYLDPLESGQQPASTTFRPARTLREELGVDLALGTAVTGLDTGAKQVHLGERAIGYDALVIATGADARSLPGSAGLAGVHALRTLDDAIAVRAALDAGARTVVIGAGFIGSEVASGARKRGLEVTVLESMPTPLVRAIGELMGPRCASLHEKNGADLRCGVTVTGLLGQGKVEAVRLSDGSAIPADLVVVGIGAVPATGWLTGSGLTIDNGVVCDSTLWAGVDGVYAAGDVARWHNDLFDRSMRLEHWTSAAEQGTIAARNALNPAAAQAYRTVPYFWSDWYDSRIQFVGVPTADEVTVVDGDFDRDGRCVALYREGDRLAGVLTVNGQSVIMKYRGLLMRRAGWADALAFAETRRAARTG</sequence>
<dbReference type="GO" id="GO:0005737">
    <property type="term" value="C:cytoplasm"/>
    <property type="evidence" value="ECO:0007669"/>
    <property type="project" value="TreeGrafter"/>
</dbReference>
<dbReference type="Pfam" id="PF07992">
    <property type="entry name" value="Pyr_redox_2"/>
    <property type="match status" value="1"/>
</dbReference>
<reference evidence="7" key="1">
    <citation type="submission" date="2020-11" db="EMBL/GenBank/DDBJ databases">
        <title>Nocardia NEAU-351.nov., a novel actinomycete isolated from the cow dung.</title>
        <authorList>
            <person name="Zhang X."/>
        </authorList>
    </citation>
    <scope>NUCLEOTIDE SEQUENCE</scope>
    <source>
        <strain evidence="7">NEAU-351</strain>
    </source>
</reference>
<dbReference type="PANTHER" id="PTHR43557:SF2">
    <property type="entry name" value="RIESKE DOMAIN-CONTAINING PROTEIN-RELATED"/>
    <property type="match status" value="1"/>
</dbReference>
<evidence type="ECO:0000256" key="1">
    <source>
        <dbReference type="ARBA" id="ARBA00001974"/>
    </source>
</evidence>
<keyword evidence="8" id="KW-1185">Reference proteome</keyword>
<evidence type="ECO:0000313" key="7">
    <source>
        <dbReference type="EMBL" id="MBH0776722.1"/>
    </source>
</evidence>
<evidence type="ECO:0000259" key="6">
    <source>
        <dbReference type="Pfam" id="PF14759"/>
    </source>
</evidence>
<dbReference type="AlphaFoldDB" id="A0A931N2G9"/>
<dbReference type="RefSeq" id="WP_196149042.1">
    <property type="nucleotide sequence ID" value="NZ_JADMLG010000003.1"/>
</dbReference>
<dbReference type="Gene3D" id="3.50.50.60">
    <property type="entry name" value="FAD/NAD(P)-binding domain"/>
    <property type="match status" value="2"/>
</dbReference>
<dbReference type="InterPro" id="IPR016156">
    <property type="entry name" value="FAD/NAD-linked_Rdtase_dimer_sf"/>
</dbReference>
<dbReference type="PRINTS" id="PR00368">
    <property type="entry name" value="FADPNR"/>
</dbReference>
<evidence type="ECO:0000256" key="2">
    <source>
        <dbReference type="ARBA" id="ARBA00022630"/>
    </source>
</evidence>
<dbReference type="InterPro" id="IPR050446">
    <property type="entry name" value="FAD-oxidoreductase/Apoptosis"/>
</dbReference>
<dbReference type="PANTHER" id="PTHR43557">
    <property type="entry name" value="APOPTOSIS-INDUCING FACTOR 1"/>
    <property type="match status" value="1"/>
</dbReference>
<feature type="domain" description="Reductase C-terminal" evidence="6">
    <location>
        <begin position="325"/>
        <end position="395"/>
    </location>
</feature>